<name>A0A660L6J6_9BACL</name>
<gene>
    <name evidence="8" type="ORF">C7438_0085</name>
</gene>
<protein>
    <submittedName>
        <fullName evidence="8">Formate dehydrogenase subunit gamma</fullName>
    </submittedName>
</protein>
<keyword evidence="4 6" id="KW-1133">Transmembrane helix</keyword>
<accession>A0A660L6J6</accession>
<dbReference type="AlphaFoldDB" id="A0A660L6J6"/>
<evidence type="ECO:0000259" key="7">
    <source>
        <dbReference type="Pfam" id="PF01292"/>
    </source>
</evidence>
<reference evidence="8 9" key="1">
    <citation type="submission" date="2018-10" db="EMBL/GenBank/DDBJ databases">
        <title>Genomic Encyclopedia of Type Strains, Phase IV (KMG-IV): sequencing the most valuable type-strain genomes for metagenomic binning, comparative biology and taxonomic classification.</title>
        <authorList>
            <person name="Goeker M."/>
        </authorList>
    </citation>
    <scope>NUCLEOTIDE SEQUENCE [LARGE SCALE GENOMIC DNA]</scope>
    <source>
        <strain evidence="8 9">DSM 22653</strain>
    </source>
</reference>
<feature type="transmembrane region" description="Helical" evidence="6">
    <location>
        <begin position="20"/>
        <end position="38"/>
    </location>
</feature>
<dbReference type="Proteomes" id="UP000267019">
    <property type="component" value="Unassembled WGS sequence"/>
</dbReference>
<dbReference type="GO" id="GO:0009055">
    <property type="term" value="F:electron transfer activity"/>
    <property type="evidence" value="ECO:0007669"/>
    <property type="project" value="InterPro"/>
</dbReference>
<keyword evidence="3 6" id="KW-0812">Transmembrane</keyword>
<evidence type="ECO:0000256" key="3">
    <source>
        <dbReference type="ARBA" id="ARBA00022692"/>
    </source>
</evidence>
<dbReference type="EMBL" id="RBIJ01000001">
    <property type="protein sequence ID" value="RKQ88452.1"/>
    <property type="molecule type" value="Genomic_DNA"/>
</dbReference>
<comment type="subcellular location">
    <subcellularLocation>
        <location evidence="1">Cell membrane</location>
        <topology evidence="1">Multi-pass membrane protein</topology>
    </subcellularLocation>
</comment>
<dbReference type="GO" id="GO:0022904">
    <property type="term" value="P:respiratory electron transport chain"/>
    <property type="evidence" value="ECO:0007669"/>
    <property type="project" value="InterPro"/>
</dbReference>
<dbReference type="RefSeq" id="WP_121443392.1">
    <property type="nucleotide sequence ID" value="NZ_RBIJ01000001.1"/>
</dbReference>
<evidence type="ECO:0000256" key="1">
    <source>
        <dbReference type="ARBA" id="ARBA00004651"/>
    </source>
</evidence>
<dbReference type="InterPro" id="IPR016174">
    <property type="entry name" value="Di-haem_cyt_TM"/>
</dbReference>
<proteinExistence type="predicted"/>
<dbReference type="Pfam" id="PF01292">
    <property type="entry name" value="Ni_hydr_CYTB"/>
    <property type="match status" value="1"/>
</dbReference>
<feature type="transmembrane region" description="Helical" evidence="6">
    <location>
        <begin position="121"/>
        <end position="141"/>
    </location>
</feature>
<evidence type="ECO:0000256" key="6">
    <source>
        <dbReference type="SAM" id="Phobius"/>
    </source>
</evidence>
<evidence type="ECO:0000256" key="2">
    <source>
        <dbReference type="ARBA" id="ARBA00022475"/>
    </source>
</evidence>
<dbReference type="Gene3D" id="1.20.950.20">
    <property type="entry name" value="Transmembrane di-heme cytochromes, Chain C"/>
    <property type="match status" value="1"/>
</dbReference>
<feature type="domain" description="Cytochrome b561 bacterial/Ni-hydrogenase" evidence="7">
    <location>
        <begin position="9"/>
        <end position="189"/>
    </location>
</feature>
<organism evidence="8 9">
    <name type="scientific">Brockia lithotrophica</name>
    <dbReference type="NCBI Taxonomy" id="933949"/>
    <lineage>
        <taxon>Bacteria</taxon>
        <taxon>Bacillati</taxon>
        <taxon>Bacillota</taxon>
        <taxon>Bacilli</taxon>
        <taxon>Bacillales</taxon>
        <taxon>Bacillales Family X. Incertae Sedis</taxon>
        <taxon>Brockia</taxon>
    </lineage>
</organism>
<evidence type="ECO:0000256" key="5">
    <source>
        <dbReference type="ARBA" id="ARBA00023136"/>
    </source>
</evidence>
<sequence>MAQKVALKHSLPSQLMHFTLLVTWFGLAITGFGVYFGWVSDATAAAFMRWHVYFGAVLTFATLAYAIFAFDRAVYFLKEIFTWDRDTWLWWTNLGGYPYKFLKIGSPKTYPQSKYNAGQKFYAILVVFTVLLVIVTGWSLYYFPQALGKYWAALFFNLHVWVTLFVTLFMLFVHVPLALIMFTDFKAMFRFGAGYVPMEYAEEHSPKWAEKLVPVAEVEAERAARRGKGAGVAPQA</sequence>
<feature type="transmembrane region" description="Helical" evidence="6">
    <location>
        <begin position="161"/>
        <end position="182"/>
    </location>
</feature>
<keyword evidence="2" id="KW-1003">Cell membrane</keyword>
<dbReference type="GO" id="GO:0005886">
    <property type="term" value="C:plasma membrane"/>
    <property type="evidence" value="ECO:0007669"/>
    <property type="project" value="UniProtKB-SubCell"/>
</dbReference>
<evidence type="ECO:0000313" key="9">
    <source>
        <dbReference type="Proteomes" id="UP000267019"/>
    </source>
</evidence>
<feature type="transmembrane region" description="Helical" evidence="6">
    <location>
        <begin position="50"/>
        <end position="70"/>
    </location>
</feature>
<dbReference type="InterPro" id="IPR011577">
    <property type="entry name" value="Cyt_b561_bac/Ni-Hgenase"/>
</dbReference>
<keyword evidence="9" id="KW-1185">Reference proteome</keyword>
<keyword evidence="5 6" id="KW-0472">Membrane</keyword>
<dbReference type="OrthoDB" id="1808646at2"/>
<dbReference type="SUPFAM" id="SSF81342">
    <property type="entry name" value="Transmembrane di-heme cytochromes"/>
    <property type="match status" value="1"/>
</dbReference>
<comment type="caution">
    <text evidence="8">The sequence shown here is derived from an EMBL/GenBank/DDBJ whole genome shotgun (WGS) entry which is preliminary data.</text>
</comment>
<evidence type="ECO:0000313" key="8">
    <source>
        <dbReference type="EMBL" id="RKQ88452.1"/>
    </source>
</evidence>
<evidence type="ECO:0000256" key="4">
    <source>
        <dbReference type="ARBA" id="ARBA00022989"/>
    </source>
</evidence>